<dbReference type="RefSeq" id="WP_133188374.1">
    <property type="nucleotide sequence ID" value="NZ_SMOD01000041.1"/>
</dbReference>
<dbReference type="Pfam" id="PF02585">
    <property type="entry name" value="PIG-L"/>
    <property type="match status" value="1"/>
</dbReference>
<dbReference type="Gene3D" id="3.40.50.10320">
    <property type="entry name" value="LmbE-like"/>
    <property type="match status" value="1"/>
</dbReference>
<comment type="caution">
    <text evidence="1">The sequence shown here is derived from an EMBL/GenBank/DDBJ whole genome shotgun (WGS) entry which is preliminary data.</text>
</comment>
<dbReference type="InterPro" id="IPR024078">
    <property type="entry name" value="LmbE-like_dom_sf"/>
</dbReference>
<dbReference type="Proteomes" id="UP000295606">
    <property type="component" value="Unassembled WGS sequence"/>
</dbReference>
<accession>A0A4R5L612</accession>
<sequence length="240" mass="26690">MDKDCLHPEAANGACRLFVVSPHLDDAAFGCAALLATCSGACVCTVFAGFPAPPQRTEWDRAAGFYDSTQAMRERMREDDRALTYFGARAIRLPFLDGQYGTLPDIARLADEIAREYECACTVDASLVVPLGVRHPDHVRVGDAWARLLRTGRVASCIVYEDAIHRSARGAVEKRLAELEAGGLHAAPLDASWRPERLTARALSIRRRAIIEYESQLRAFDARFPADLARPERYWRVMRA</sequence>
<evidence type="ECO:0000313" key="2">
    <source>
        <dbReference type="Proteomes" id="UP000295606"/>
    </source>
</evidence>
<proteinExistence type="predicted"/>
<dbReference type="AlphaFoldDB" id="A0A4R5L612"/>
<evidence type="ECO:0000313" key="1">
    <source>
        <dbReference type="EMBL" id="TDG03412.1"/>
    </source>
</evidence>
<dbReference type="EMBL" id="SMOD01000041">
    <property type="protein sequence ID" value="TDG03412.1"/>
    <property type="molecule type" value="Genomic_DNA"/>
</dbReference>
<dbReference type="SUPFAM" id="SSF102588">
    <property type="entry name" value="LmbE-like"/>
    <property type="match status" value="1"/>
</dbReference>
<name>A0A4R5L612_9BURK</name>
<gene>
    <name evidence="1" type="ORF">E1N52_34765</name>
</gene>
<dbReference type="OrthoDB" id="116799at2"/>
<protein>
    <submittedName>
        <fullName evidence="1">GlcNAc-PI de-N-acetylase</fullName>
    </submittedName>
</protein>
<reference evidence="1 2" key="1">
    <citation type="submission" date="2019-03" db="EMBL/GenBank/DDBJ databases">
        <title>Paraburkholderia sp. isolated from native Mimosa gymnas in Guartela State Park, Brazil.</title>
        <authorList>
            <person name="Paulitsch F."/>
            <person name="Hungria M."/>
            <person name="Delamuta J.R.M."/>
            <person name="Ribeiro R.A."/>
            <person name="Dall'Agnol R."/>
            <person name="Silva J.S.B."/>
        </authorList>
    </citation>
    <scope>NUCLEOTIDE SEQUENCE [LARGE SCALE GENOMIC DNA]</scope>
    <source>
        <strain evidence="1 2">CNPSo 3008</strain>
    </source>
</reference>
<organism evidence="1 2">
    <name type="scientific">Paraburkholderia guartelaensis</name>
    <dbReference type="NCBI Taxonomy" id="2546446"/>
    <lineage>
        <taxon>Bacteria</taxon>
        <taxon>Pseudomonadati</taxon>
        <taxon>Pseudomonadota</taxon>
        <taxon>Betaproteobacteria</taxon>
        <taxon>Burkholderiales</taxon>
        <taxon>Burkholderiaceae</taxon>
        <taxon>Paraburkholderia</taxon>
    </lineage>
</organism>
<dbReference type="InterPro" id="IPR003737">
    <property type="entry name" value="GlcNAc_PI_deacetylase-related"/>
</dbReference>